<reference evidence="2" key="1">
    <citation type="journal article" date="2014" name="Int. J. Syst. Evol. Microbiol.">
        <title>Complete genome sequence of Corynebacterium casei LMG S-19264T (=DSM 44701T), isolated from a smear-ripened cheese.</title>
        <authorList>
            <consortium name="US DOE Joint Genome Institute (JGI-PGF)"/>
            <person name="Walter F."/>
            <person name="Albersmeier A."/>
            <person name="Kalinowski J."/>
            <person name="Ruckert C."/>
        </authorList>
    </citation>
    <scope>NUCLEOTIDE SEQUENCE</scope>
    <source>
        <strain evidence="2">CGMCC 4.7403</strain>
    </source>
</reference>
<feature type="transmembrane region" description="Helical" evidence="1">
    <location>
        <begin position="158"/>
        <end position="181"/>
    </location>
</feature>
<accession>A0A919GM73</accession>
<keyword evidence="3" id="KW-1185">Reference proteome</keyword>
<dbReference type="AlphaFoldDB" id="A0A919GM73"/>
<gene>
    <name evidence="2" type="ORF">GCM10017771_22570</name>
</gene>
<dbReference type="Proteomes" id="UP000603227">
    <property type="component" value="Unassembled WGS sequence"/>
</dbReference>
<comment type="caution">
    <text evidence="2">The sequence shown here is derived from an EMBL/GenBank/DDBJ whole genome shotgun (WGS) entry which is preliminary data.</text>
</comment>
<organism evidence="2 3">
    <name type="scientific">Streptomyces capitiformicae</name>
    <dbReference type="NCBI Taxonomy" id="2014920"/>
    <lineage>
        <taxon>Bacteria</taxon>
        <taxon>Bacillati</taxon>
        <taxon>Actinomycetota</taxon>
        <taxon>Actinomycetes</taxon>
        <taxon>Kitasatosporales</taxon>
        <taxon>Streptomycetaceae</taxon>
        <taxon>Streptomyces</taxon>
    </lineage>
</organism>
<keyword evidence="1" id="KW-0472">Membrane</keyword>
<dbReference type="EMBL" id="BNAT01000006">
    <property type="protein sequence ID" value="GHH86265.1"/>
    <property type="molecule type" value="Genomic_DNA"/>
</dbReference>
<evidence type="ECO:0000313" key="2">
    <source>
        <dbReference type="EMBL" id="GHH86265.1"/>
    </source>
</evidence>
<keyword evidence="1" id="KW-1133">Transmembrane helix</keyword>
<feature type="transmembrane region" description="Helical" evidence="1">
    <location>
        <begin position="65"/>
        <end position="84"/>
    </location>
</feature>
<evidence type="ECO:0000313" key="3">
    <source>
        <dbReference type="Proteomes" id="UP000603227"/>
    </source>
</evidence>
<sequence length="182" mass="19186">MPIAVLIAATLQLLLAVTFLVIPVAVWKTGGAAQRAAEAEVVRQGRPPEVLARHGIRFKEEVREFALALGIAATLTVLGSLNLAGIGAGRVLSWILEPVVLVGVGLVTAGQVFAARYTEATFSKSDDAAVRDLDGRAVIAAASARFPFWLRPLVLVRFSLATLGSLLVIVLLSTPAAGTYFR</sequence>
<dbReference type="RefSeq" id="WP_189782273.1">
    <property type="nucleotide sequence ID" value="NZ_BNAT01000006.1"/>
</dbReference>
<protein>
    <submittedName>
        <fullName evidence="2">Uncharacterized protein</fullName>
    </submittedName>
</protein>
<name>A0A919GM73_9ACTN</name>
<keyword evidence="1" id="KW-0812">Transmembrane</keyword>
<evidence type="ECO:0000256" key="1">
    <source>
        <dbReference type="SAM" id="Phobius"/>
    </source>
</evidence>
<reference evidence="2" key="2">
    <citation type="submission" date="2020-09" db="EMBL/GenBank/DDBJ databases">
        <authorList>
            <person name="Sun Q."/>
            <person name="Zhou Y."/>
        </authorList>
    </citation>
    <scope>NUCLEOTIDE SEQUENCE</scope>
    <source>
        <strain evidence="2">CGMCC 4.7403</strain>
    </source>
</reference>
<feature type="transmembrane region" description="Helical" evidence="1">
    <location>
        <begin position="91"/>
        <end position="114"/>
    </location>
</feature>
<proteinExistence type="predicted"/>